<dbReference type="AlphaFoldDB" id="A0A4Y2E5W9"/>
<feature type="region of interest" description="Disordered" evidence="1">
    <location>
        <begin position="1"/>
        <end position="20"/>
    </location>
</feature>
<feature type="compositionally biased region" description="Polar residues" evidence="1">
    <location>
        <begin position="1"/>
        <end position="15"/>
    </location>
</feature>
<evidence type="ECO:0000256" key="1">
    <source>
        <dbReference type="SAM" id="MobiDB-lite"/>
    </source>
</evidence>
<dbReference type="Proteomes" id="UP000499080">
    <property type="component" value="Unassembled WGS sequence"/>
</dbReference>
<protein>
    <submittedName>
        <fullName evidence="2">Uncharacterized protein</fullName>
    </submittedName>
</protein>
<reference evidence="2 3" key="1">
    <citation type="journal article" date="2019" name="Sci. Rep.">
        <title>Orb-weaving spider Araneus ventricosus genome elucidates the spidroin gene catalogue.</title>
        <authorList>
            <person name="Kono N."/>
            <person name="Nakamura H."/>
            <person name="Ohtoshi R."/>
            <person name="Moran D.A.P."/>
            <person name="Shinohara A."/>
            <person name="Yoshida Y."/>
            <person name="Fujiwara M."/>
            <person name="Mori M."/>
            <person name="Tomita M."/>
            <person name="Arakawa K."/>
        </authorList>
    </citation>
    <scope>NUCLEOTIDE SEQUENCE [LARGE SCALE GENOMIC DNA]</scope>
</reference>
<proteinExistence type="predicted"/>
<evidence type="ECO:0000313" key="3">
    <source>
        <dbReference type="Proteomes" id="UP000499080"/>
    </source>
</evidence>
<dbReference type="EMBL" id="BGPR01000520">
    <property type="protein sequence ID" value="GBM24520.1"/>
    <property type="molecule type" value="Genomic_DNA"/>
</dbReference>
<organism evidence="2 3">
    <name type="scientific">Araneus ventricosus</name>
    <name type="common">Orbweaver spider</name>
    <name type="synonym">Epeira ventricosa</name>
    <dbReference type="NCBI Taxonomy" id="182803"/>
    <lineage>
        <taxon>Eukaryota</taxon>
        <taxon>Metazoa</taxon>
        <taxon>Ecdysozoa</taxon>
        <taxon>Arthropoda</taxon>
        <taxon>Chelicerata</taxon>
        <taxon>Arachnida</taxon>
        <taxon>Araneae</taxon>
        <taxon>Araneomorphae</taxon>
        <taxon>Entelegynae</taxon>
        <taxon>Araneoidea</taxon>
        <taxon>Araneidae</taxon>
        <taxon>Araneus</taxon>
    </lineage>
</organism>
<comment type="caution">
    <text evidence="2">The sequence shown here is derived from an EMBL/GenBank/DDBJ whole genome shotgun (WGS) entry which is preliminary data.</text>
</comment>
<sequence length="109" mass="12181">MFQIPQPQSTSTNLRADSGFPPHAVRQGFRVFVQDSTTVQNSTNHSPIRTSGDLGVCQPHAMNKVQMVFVRWLTVQIPPTTVHKVEPRATRGLPSHTPWEQGFRSICTS</sequence>
<gene>
    <name evidence="2" type="ORF">AVEN_254031_1</name>
</gene>
<evidence type="ECO:0000313" key="2">
    <source>
        <dbReference type="EMBL" id="GBM24520.1"/>
    </source>
</evidence>
<name>A0A4Y2E5W9_ARAVE</name>
<keyword evidence="3" id="KW-1185">Reference proteome</keyword>
<accession>A0A4Y2E5W9</accession>